<reference evidence="1 2" key="1">
    <citation type="submission" date="2021-01" db="EMBL/GenBank/DDBJ databases">
        <title>Genomic Encyclopedia of Type Strains, Phase IV (KMG-IV): sequencing the most valuable type-strain genomes for metagenomic binning, comparative biology and taxonomic classification.</title>
        <authorList>
            <person name="Goeker M."/>
        </authorList>
    </citation>
    <scope>NUCLEOTIDE SEQUENCE [LARGE SCALE GENOMIC DNA]</scope>
    <source>
        <strain evidence="1 2">DSM 25879</strain>
    </source>
</reference>
<evidence type="ECO:0000313" key="2">
    <source>
        <dbReference type="Proteomes" id="UP000737402"/>
    </source>
</evidence>
<protein>
    <submittedName>
        <fullName evidence="1">Uncharacterized protein</fullName>
    </submittedName>
</protein>
<evidence type="ECO:0000313" key="1">
    <source>
        <dbReference type="EMBL" id="MBM7620121.1"/>
    </source>
</evidence>
<proteinExistence type="predicted"/>
<sequence length="67" mass="7681">MWQMKIPYLIGRPIGVSFINGTGTSGVLCSADGQKLYVMEYLYHTQFAIKQYEYRTIQDILPFPGCQ</sequence>
<name>A0ABS2NZR5_9BACI</name>
<dbReference type="RefSeq" id="WP_204415596.1">
    <property type="nucleotide sequence ID" value="NZ_JAFBED010000004.1"/>
</dbReference>
<comment type="caution">
    <text evidence="1">The sequence shown here is derived from an EMBL/GenBank/DDBJ whole genome shotgun (WGS) entry which is preliminary data.</text>
</comment>
<dbReference type="EMBL" id="JAFBED010000004">
    <property type="protein sequence ID" value="MBM7620121.1"/>
    <property type="molecule type" value="Genomic_DNA"/>
</dbReference>
<dbReference type="Proteomes" id="UP000737402">
    <property type="component" value="Unassembled WGS sequence"/>
</dbReference>
<gene>
    <name evidence="1" type="ORF">JOC95_001974</name>
</gene>
<organism evidence="1 2">
    <name type="scientific">Sutcliffiella tianshenii</name>
    <dbReference type="NCBI Taxonomy" id="1463404"/>
    <lineage>
        <taxon>Bacteria</taxon>
        <taxon>Bacillati</taxon>
        <taxon>Bacillota</taxon>
        <taxon>Bacilli</taxon>
        <taxon>Bacillales</taxon>
        <taxon>Bacillaceae</taxon>
        <taxon>Sutcliffiella</taxon>
    </lineage>
</organism>
<accession>A0ABS2NZR5</accession>
<keyword evidence="2" id="KW-1185">Reference proteome</keyword>